<evidence type="ECO:0000313" key="1">
    <source>
        <dbReference type="EMBL" id="UYV61841.1"/>
    </source>
</evidence>
<sequence>MAVFLADGMRWRYKWLVGPPLLVEGYADPHVLTSLWLHRHSYKLPHFLVPTIFSTVGAPWTHQGVYQLRFDVWTNLPLFSPITMSLLLRRYEILYYPGEVLGQLLPNGSLSDTLGRLERDATSLVSLVLAEQPLVMELPLVSPAS</sequence>
<proteinExistence type="predicted"/>
<name>A0ABY6JYV5_9ARAC</name>
<accession>A0ABY6JYV5</accession>
<dbReference type="EMBL" id="CP092863">
    <property type="protein sequence ID" value="UYV61841.1"/>
    <property type="molecule type" value="Genomic_DNA"/>
</dbReference>
<gene>
    <name evidence="1" type="ORF">LAZ67_1006832</name>
</gene>
<evidence type="ECO:0000313" key="2">
    <source>
        <dbReference type="Proteomes" id="UP001235939"/>
    </source>
</evidence>
<protein>
    <submittedName>
        <fullName evidence="1">Uncharacterized protein</fullName>
    </submittedName>
</protein>
<organism evidence="1 2">
    <name type="scientific">Cordylochernes scorpioides</name>
    <dbReference type="NCBI Taxonomy" id="51811"/>
    <lineage>
        <taxon>Eukaryota</taxon>
        <taxon>Metazoa</taxon>
        <taxon>Ecdysozoa</taxon>
        <taxon>Arthropoda</taxon>
        <taxon>Chelicerata</taxon>
        <taxon>Arachnida</taxon>
        <taxon>Pseudoscorpiones</taxon>
        <taxon>Cheliferoidea</taxon>
        <taxon>Chernetidae</taxon>
        <taxon>Cordylochernes</taxon>
    </lineage>
</organism>
<dbReference type="Proteomes" id="UP001235939">
    <property type="component" value="Chromosome 01"/>
</dbReference>
<reference evidence="1 2" key="1">
    <citation type="submission" date="2022-01" db="EMBL/GenBank/DDBJ databases">
        <title>A chromosomal length assembly of Cordylochernes scorpioides.</title>
        <authorList>
            <person name="Zeh D."/>
            <person name="Zeh J."/>
        </authorList>
    </citation>
    <scope>NUCLEOTIDE SEQUENCE [LARGE SCALE GENOMIC DNA]</scope>
    <source>
        <strain evidence="1">IN4F17</strain>
        <tissue evidence="1">Whole Body</tissue>
    </source>
</reference>
<keyword evidence="2" id="KW-1185">Reference proteome</keyword>